<feature type="compositionally biased region" description="Low complexity" evidence="1">
    <location>
        <begin position="115"/>
        <end position="146"/>
    </location>
</feature>
<gene>
    <name evidence="2" type="ORF">D7S86_22660</name>
</gene>
<feature type="region of interest" description="Disordered" evidence="1">
    <location>
        <begin position="171"/>
        <end position="250"/>
    </location>
</feature>
<evidence type="ECO:0008006" key="4">
    <source>
        <dbReference type="Google" id="ProtNLM"/>
    </source>
</evidence>
<dbReference type="EMBL" id="RBZU01000012">
    <property type="protein sequence ID" value="RKP47764.1"/>
    <property type="molecule type" value="Genomic_DNA"/>
</dbReference>
<comment type="caution">
    <text evidence="2">The sequence shown here is derived from an EMBL/GenBank/DDBJ whole genome shotgun (WGS) entry which is preliminary data.</text>
</comment>
<proteinExistence type="predicted"/>
<evidence type="ECO:0000256" key="1">
    <source>
        <dbReference type="SAM" id="MobiDB-lite"/>
    </source>
</evidence>
<organism evidence="2 3">
    <name type="scientific">Pararobbsia silviterrae</name>
    <dbReference type="NCBI Taxonomy" id="1792498"/>
    <lineage>
        <taxon>Bacteria</taxon>
        <taxon>Pseudomonadati</taxon>
        <taxon>Pseudomonadota</taxon>
        <taxon>Betaproteobacteria</taxon>
        <taxon>Burkholderiales</taxon>
        <taxon>Burkholderiaceae</taxon>
        <taxon>Pararobbsia</taxon>
    </lineage>
</organism>
<dbReference type="AlphaFoldDB" id="A0A494XI58"/>
<dbReference type="OrthoDB" id="8812063at2"/>
<evidence type="ECO:0000313" key="2">
    <source>
        <dbReference type="EMBL" id="RKP47764.1"/>
    </source>
</evidence>
<protein>
    <recommendedName>
        <fullName evidence="4">Cellulose biosynthesis protein BcsR</fullName>
    </recommendedName>
</protein>
<sequence>MSTSEDIQNLFGKFDGTPQQYQEVARDDQAGEARSRWPLLSSLALNEAGDVPEVPEPGSARGHASPPVSGPLARTELPDALRRLPSSANDTGVGTRASGGASPDAGARSLPWGLQASVQPSGQSSVQSIGTPMPEMSAAPASAFSPPRAPAPRPEPLPFMRESAPAFRVRTGPVHADASQAQAARGATDFPPVVTPQTSKRRAPDAVDFAPPVVPVNHFKPSASPITGVEPDRRGVMSTEPSPIPSGSILGKLFARPAEPETSARAEGARDLGSVFGRLVHGRRDGKRERS</sequence>
<dbReference type="Proteomes" id="UP000270342">
    <property type="component" value="Unassembled WGS sequence"/>
</dbReference>
<feature type="region of interest" description="Disordered" evidence="1">
    <location>
        <begin position="48"/>
        <end position="159"/>
    </location>
</feature>
<dbReference type="InterPro" id="IPR024487">
    <property type="entry name" value="CBP_BcsR"/>
</dbReference>
<reference evidence="2 3" key="1">
    <citation type="submission" date="2018-10" db="EMBL/GenBank/DDBJ databases">
        <title>Robbsia sp. DHC34, isolated from soil.</title>
        <authorList>
            <person name="Gao Z.-H."/>
            <person name="Qiu L.-H."/>
        </authorList>
    </citation>
    <scope>NUCLEOTIDE SEQUENCE [LARGE SCALE GENOMIC DNA]</scope>
    <source>
        <strain evidence="2 3">DHC34</strain>
    </source>
</reference>
<keyword evidence="3" id="KW-1185">Reference proteome</keyword>
<dbReference type="NCBIfam" id="NF040718">
    <property type="entry name" value="BcsP_of_Ic"/>
    <property type="match status" value="1"/>
</dbReference>
<feature type="region of interest" description="Disordered" evidence="1">
    <location>
        <begin position="1"/>
        <end position="35"/>
    </location>
</feature>
<feature type="compositionally biased region" description="Basic and acidic residues" evidence="1">
    <location>
        <begin position="24"/>
        <end position="35"/>
    </location>
</feature>
<name>A0A494XI58_9BURK</name>
<dbReference type="Pfam" id="PF10945">
    <property type="entry name" value="CBP_BcsR"/>
    <property type="match status" value="1"/>
</dbReference>
<feature type="compositionally biased region" description="Low complexity" evidence="1">
    <location>
        <begin position="176"/>
        <end position="187"/>
    </location>
</feature>
<feature type="compositionally biased region" description="Pro residues" evidence="1">
    <location>
        <begin position="147"/>
        <end position="157"/>
    </location>
</feature>
<dbReference type="RefSeq" id="WP_121089610.1">
    <property type="nucleotide sequence ID" value="NZ_RBZU01000012.1"/>
</dbReference>
<evidence type="ECO:0000313" key="3">
    <source>
        <dbReference type="Proteomes" id="UP000270342"/>
    </source>
</evidence>
<accession>A0A494XI58</accession>